<organism evidence="1 2">
    <name type="scientific">Jiella flava</name>
    <dbReference type="NCBI Taxonomy" id="2816857"/>
    <lineage>
        <taxon>Bacteria</taxon>
        <taxon>Pseudomonadati</taxon>
        <taxon>Pseudomonadota</taxon>
        <taxon>Alphaproteobacteria</taxon>
        <taxon>Hyphomicrobiales</taxon>
        <taxon>Aurantimonadaceae</taxon>
        <taxon>Jiella</taxon>
    </lineage>
</organism>
<proteinExistence type="predicted"/>
<name>A0A939FWD5_9HYPH</name>
<accession>A0A939FWD5</accession>
<dbReference type="EMBL" id="JAFMPP010000001">
    <property type="protein sequence ID" value="MBO0661390.1"/>
    <property type="molecule type" value="Genomic_DNA"/>
</dbReference>
<evidence type="ECO:0000313" key="2">
    <source>
        <dbReference type="Proteomes" id="UP000664122"/>
    </source>
</evidence>
<dbReference type="AlphaFoldDB" id="A0A939FWD5"/>
<protein>
    <submittedName>
        <fullName evidence="1">Uncharacterized protein</fullName>
    </submittedName>
</protein>
<comment type="caution">
    <text evidence="1">The sequence shown here is derived from an EMBL/GenBank/DDBJ whole genome shotgun (WGS) entry which is preliminary data.</text>
</comment>
<gene>
    <name evidence="1" type="ORF">J1C48_02270</name>
</gene>
<reference evidence="1" key="1">
    <citation type="submission" date="2021-03" db="EMBL/GenBank/DDBJ databases">
        <title>Whole genome sequence of Jiella sp. CQZ9-1.</title>
        <authorList>
            <person name="Tuo L."/>
        </authorList>
    </citation>
    <scope>NUCLEOTIDE SEQUENCE</scope>
    <source>
        <strain evidence="1">CQZ9-1</strain>
    </source>
</reference>
<dbReference type="RefSeq" id="WP_207256014.1">
    <property type="nucleotide sequence ID" value="NZ_JAFMPP010000001.1"/>
</dbReference>
<evidence type="ECO:0000313" key="1">
    <source>
        <dbReference type="EMBL" id="MBO0661390.1"/>
    </source>
</evidence>
<dbReference type="Proteomes" id="UP000664122">
    <property type="component" value="Unassembled WGS sequence"/>
</dbReference>
<sequence>MKIAVVIPTEASRRQAGVRIRYERIAEFVALNGSELRIRTLDDIAGQEYADDDVYLISKCFDARSQILAAQLRSANKIVGIDLFDDYFSQSDDSRLLRFRKWLAEIRGDLNFILCCTPRMEVVAQQVAPGVPTLVMNDPAASDSADQIAAIVDRKVERSLSTREIDVCWFGVGDNSHFAVGLSDLLAFSRRLSRLETRGYSVRLAIRTNARALSADTLARLNRLPFRYSLDEWSLDAEERILHDSLVSFLPTSGQAFSRTKSLNRALTSLCAGTQVLSAGYPLYERIASFIYRDELDFLDDLAVNRLRLRSDTSAEFSGLLKQVGSAPEEASHLLAFLAKISENTEDKPNSISQHFAIIHGQKSDIQVRDFSAKLQALTVSGPYFHNKWTTDIVTKINPNGLQLDAWVSEKALLRMAPRFAASVGSVRQINGARYRPVTLPNALSAISPVEPTMPQSVITMMSGYATVMDRVAHILETIIPGIQCITDERLVFPFAVIGNAASRRT</sequence>
<keyword evidence="2" id="KW-1185">Reference proteome</keyword>